<organism evidence="1 2">
    <name type="scientific">Culex pipiens pipiens</name>
    <name type="common">Northern house mosquito</name>
    <dbReference type="NCBI Taxonomy" id="38569"/>
    <lineage>
        <taxon>Eukaryota</taxon>
        <taxon>Metazoa</taxon>
        <taxon>Ecdysozoa</taxon>
        <taxon>Arthropoda</taxon>
        <taxon>Hexapoda</taxon>
        <taxon>Insecta</taxon>
        <taxon>Pterygota</taxon>
        <taxon>Neoptera</taxon>
        <taxon>Endopterygota</taxon>
        <taxon>Diptera</taxon>
        <taxon>Nematocera</taxon>
        <taxon>Culicoidea</taxon>
        <taxon>Culicidae</taxon>
        <taxon>Culicinae</taxon>
        <taxon>Culicini</taxon>
        <taxon>Culex</taxon>
        <taxon>Culex</taxon>
    </lineage>
</organism>
<reference evidence="1 2" key="1">
    <citation type="submission" date="2024-05" db="EMBL/GenBank/DDBJ databases">
        <title>Culex pipiens pipiens assembly and annotation.</title>
        <authorList>
            <person name="Alout H."/>
            <person name="Durand T."/>
        </authorList>
    </citation>
    <scope>NUCLEOTIDE SEQUENCE [LARGE SCALE GENOMIC DNA]</scope>
    <source>
        <strain evidence="1">HA-2024</strain>
        <tissue evidence="1">Whole body</tissue>
    </source>
</reference>
<keyword evidence="2" id="KW-1185">Reference proteome</keyword>
<accession>A0ABD1CFF4</accession>
<dbReference type="AlphaFoldDB" id="A0ABD1CFF4"/>
<protein>
    <submittedName>
        <fullName evidence="1">Uncharacterized protein</fullName>
    </submittedName>
</protein>
<sequence length="84" mass="9447">MVEAPGKLEARDNRKLLGTDKVKTVLNEWEKKVGLIEFFPFNSAPVATACTTSSARSARMTGGDIYNRYRTQLLENNLIKDTRV</sequence>
<dbReference type="EMBL" id="JBEHCU010013086">
    <property type="protein sequence ID" value="KAL1374724.1"/>
    <property type="molecule type" value="Genomic_DNA"/>
</dbReference>
<comment type="caution">
    <text evidence="1">The sequence shown here is derived from an EMBL/GenBank/DDBJ whole genome shotgun (WGS) entry which is preliminary data.</text>
</comment>
<evidence type="ECO:0000313" key="1">
    <source>
        <dbReference type="EMBL" id="KAL1374724.1"/>
    </source>
</evidence>
<proteinExistence type="predicted"/>
<evidence type="ECO:0000313" key="2">
    <source>
        <dbReference type="Proteomes" id="UP001562425"/>
    </source>
</evidence>
<name>A0ABD1CFF4_CULPP</name>
<gene>
    <name evidence="1" type="ORF">pipiens_017917</name>
</gene>
<dbReference type="Proteomes" id="UP001562425">
    <property type="component" value="Unassembled WGS sequence"/>
</dbReference>